<evidence type="ECO:0000256" key="2">
    <source>
        <dbReference type="ARBA" id="ARBA00022729"/>
    </source>
</evidence>
<dbReference type="SMART" id="SM00365">
    <property type="entry name" value="LRR_SD22"/>
    <property type="match status" value="5"/>
</dbReference>
<dbReference type="InterPro" id="IPR036179">
    <property type="entry name" value="Ig-like_dom_sf"/>
</dbReference>
<dbReference type="PROSITE" id="PS50835">
    <property type="entry name" value="IG_LIKE"/>
    <property type="match status" value="1"/>
</dbReference>
<dbReference type="InterPro" id="IPR003599">
    <property type="entry name" value="Ig_sub"/>
</dbReference>
<evidence type="ECO:0000256" key="7">
    <source>
        <dbReference type="SAM" id="SignalP"/>
    </source>
</evidence>
<evidence type="ECO:0000256" key="6">
    <source>
        <dbReference type="SAM" id="Phobius"/>
    </source>
</evidence>
<organism evidence="9 10">
    <name type="scientific">Scyliorhinus torazame</name>
    <name type="common">Cloudy catshark</name>
    <name type="synonym">Catulus torazame</name>
    <dbReference type="NCBI Taxonomy" id="75743"/>
    <lineage>
        <taxon>Eukaryota</taxon>
        <taxon>Metazoa</taxon>
        <taxon>Chordata</taxon>
        <taxon>Craniata</taxon>
        <taxon>Vertebrata</taxon>
        <taxon>Chondrichthyes</taxon>
        <taxon>Elasmobranchii</taxon>
        <taxon>Galeomorphii</taxon>
        <taxon>Galeoidea</taxon>
        <taxon>Carcharhiniformes</taxon>
        <taxon>Scyliorhinidae</taxon>
        <taxon>Scyliorhinus</taxon>
    </lineage>
</organism>
<accession>A0A401NZM7</accession>
<dbReference type="PROSITE" id="PS51450">
    <property type="entry name" value="LRR"/>
    <property type="match status" value="2"/>
</dbReference>
<evidence type="ECO:0000256" key="5">
    <source>
        <dbReference type="ARBA" id="ARBA00023180"/>
    </source>
</evidence>
<dbReference type="FunFam" id="3.80.10.10:FF:000301">
    <property type="entry name" value="leucine-rich repeat neuronal protein 2"/>
    <property type="match status" value="1"/>
</dbReference>
<dbReference type="SMART" id="SM00082">
    <property type="entry name" value="LRRCT"/>
    <property type="match status" value="1"/>
</dbReference>
<dbReference type="InterPro" id="IPR032675">
    <property type="entry name" value="LRR_dom_sf"/>
</dbReference>
<evidence type="ECO:0000256" key="4">
    <source>
        <dbReference type="ARBA" id="ARBA00023157"/>
    </source>
</evidence>
<keyword evidence="2 7" id="KW-0732">Signal</keyword>
<sequence length="711" mass="80032">MLLKEYVLISFAAVTLTQAIPWRVKCPNVCVCEIKPWFTPRSMYQEAPTVDCNDFLMTQVPANLPEGTQTLLLQSNRIAKIEPGELEHLVNLTELDLSQNSFSQIEDFSLKNMNNLLVLHLEENQLTELSGGGLSALRNLQELYLNHNRLNSISAGAFSGLVNLLRLHLNSNKLRTIKSEWFGTLPSLEILMIGENAVEIIEDLNFKPLINLKSLVLSGMSLKEISDNALEGLDNLESISFYDNKLPKVPKMALRRVPDLKFLDLNKNPIQRIQQGDFTDMLHLKELGINNMEELISIDKFALDNLPELTKLEMTNNPKLSYVHPSAFRLIPQMETLMLNNNALSALYRKTIESLSKLQEISIHSNPIRCDCVIRWVNTNENRIRFIEPQSTFCVDPPEFKRQNLRDVPFREMTDRCLPLISSEAFPSQLATEIEESLALHCRAFAEPDPDIYWVTPSGEKLLASSAAGKYRVRPEGTLEISNITTSEAGLYTCVAHNLVGADMKSVTIKVSGFYPNNNENIQLFVQEMEAHHIVLSWIITSNIISSNVTWSRTMSNSSLNSGFTARIPAGVHMYNLTHLEPLAEYVICVHVSYIHLHYRISCIRIRTKEANLATGSSEIRLQFLITLTACAFFVATSVLCLCGLVSTRQKVQVEHSSLALCMQKNLSISLHGIYPPFVKHWEHNNSGKTIAVEVQSTPLGPSNDNLCEAN</sequence>
<dbReference type="OMA" id="TVDCNDF"/>
<dbReference type="SMART" id="SM00369">
    <property type="entry name" value="LRR_TYP"/>
    <property type="match status" value="10"/>
</dbReference>
<evidence type="ECO:0000256" key="1">
    <source>
        <dbReference type="ARBA" id="ARBA00022614"/>
    </source>
</evidence>
<proteinExistence type="predicted"/>
<dbReference type="SMART" id="SM00408">
    <property type="entry name" value="IGc2"/>
    <property type="match status" value="1"/>
</dbReference>
<feature type="domain" description="Ig-like" evidence="8">
    <location>
        <begin position="419"/>
        <end position="512"/>
    </location>
</feature>
<dbReference type="FunFam" id="3.80.10.10:FF:000074">
    <property type="entry name" value="Leucine-rich repeat neuronal protein 1"/>
    <property type="match status" value="1"/>
</dbReference>
<dbReference type="FunFam" id="2.60.40.10:FF:000481">
    <property type="entry name" value="Leucine-rich repeat neuronal protein 1"/>
    <property type="match status" value="1"/>
</dbReference>
<feature type="signal peptide" evidence="7">
    <location>
        <begin position="1"/>
        <end position="19"/>
    </location>
</feature>
<dbReference type="InterPro" id="IPR000483">
    <property type="entry name" value="Cys-rich_flank_reg_C"/>
</dbReference>
<keyword evidence="4" id="KW-1015">Disulfide bond</keyword>
<name>A0A401NZM7_SCYTO</name>
<feature type="chain" id="PRO_5019003734" description="Ig-like domain-containing protein" evidence="7">
    <location>
        <begin position="20"/>
        <end position="711"/>
    </location>
</feature>
<dbReference type="STRING" id="75743.A0A401NZM7"/>
<dbReference type="Gene3D" id="2.60.40.10">
    <property type="entry name" value="Immunoglobulins"/>
    <property type="match status" value="1"/>
</dbReference>
<feature type="transmembrane region" description="Helical" evidence="6">
    <location>
        <begin position="624"/>
        <end position="646"/>
    </location>
</feature>
<keyword evidence="1" id="KW-0433">Leucine-rich repeat</keyword>
<dbReference type="SUPFAM" id="SSF52058">
    <property type="entry name" value="L domain-like"/>
    <property type="match status" value="1"/>
</dbReference>
<dbReference type="Proteomes" id="UP000288216">
    <property type="component" value="Unassembled WGS sequence"/>
</dbReference>
<dbReference type="EMBL" id="BFAA01001497">
    <property type="protein sequence ID" value="GCB66338.1"/>
    <property type="molecule type" value="Genomic_DNA"/>
</dbReference>
<gene>
    <name evidence="9" type="ORF">scyTo_0004947</name>
</gene>
<dbReference type="OrthoDB" id="635273at2759"/>
<dbReference type="InterPro" id="IPR003591">
    <property type="entry name" value="Leu-rich_rpt_typical-subtyp"/>
</dbReference>
<dbReference type="InterPro" id="IPR050467">
    <property type="entry name" value="LRFN"/>
</dbReference>
<keyword evidence="10" id="KW-1185">Reference proteome</keyword>
<dbReference type="PANTHER" id="PTHR45842:SF12">
    <property type="entry name" value="KEKKON 5, ISOFORM A"/>
    <property type="match status" value="1"/>
</dbReference>
<dbReference type="InterPro" id="IPR003598">
    <property type="entry name" value="Ig_sub2"/>
</dbReference>
<dbReference type="PANTHER" id="PTHR45842">
    <property type="entry name" value="SYNAPTIC ADHESION-LIKE MOLECULE SALM"/>
    <property type="match status" value="1"/>
</dbReference>
<keyword evidence="3" id="KW-0677">Repeat</keyword>
<dbReference type="SMART" id="SM00409">
    <property type="entry name" value="IG"/>
    <property type="match status" value="1"/>
</dbReference>
<dbReference type="Gene3D" id="3.80.10.10">
    <property type="entry name" value="Ribonuclease Inhibitor"/>
    <property type="match status" value="3"/>
</dbReference>
<reference evidence="9 10" key="1">
    <citation type="journal article" date="2018" name="Nat. Ecol. Evol.">
        <title>Shark genomes provide insights into elasmobranch evolution and the origin of vertebrates.</title>
        <authorList>
            <person name="Hara Y"/>
            <person name="Yamaguchi K"/>
            <person name="Onimaru K"/>
            <person name="Kadota M"/>
            <person name="Koyanagi M"/>
            <person name="Keeley SD"/>
            <person name="Tatsumi K"/>
            <person name="Tanaka K"/>
            <person name="Motone F"/>
            <person name="Kageyama Y"/>
            <person name="Nozu R"/>
            <person name="Adachi N"/>
            <person name="Nishimura O"/>
            <person name="Nakagawa R"/>
            <person name="Tanegashima C"/>
            <person name="Kiyatake I"/>
            <person name="Matsumoto R"/>
            <person name="Murakumo K"/>
            <person name="Nishida K"/>
            <person name="Terakita A"/>
            <person name="Kuratani S"/>
            <person name="Sato K"/>
            <person name="Hyodo S Kuraku.S."/>
        </authorList>
    </citation>
    <scope>NUCLEOTIDE SEQUENCE [LARGE SCALE GENOMIC DNA]</scope>
</reference>
<keyword evidence="6" id="KW-1133">Transmembrane helix</keyword>
<dbReference type="Pfam" id="PF13855">
    <property type="entry name" value="LRR_8"/>
    <property type="match status" value="3"/>
</dbReference>
<evidence type="ECO:0000256" key="3">
    <source>
        <dbReference type="ARBA" id="ARBA00022737"/>
    </source>
</evidence>
<evidence type="ECO:0000259" key="8">
    <source>
        <dbReference type="PROSITE" id="PS50835"/>
    </source>
</evidence>
<comment type="caution">
    <text evidence="9">The sequence shown here is derived from an EMBL/GenBank/DDBJ whole genome shotgun (WGS) entry which is preliminary data.</text>
</comment>
<keyword evidence="6" id="KW-0472">Membrane</keyword>
<dbReference type="InterPro" id="IPR001611">
    <property type="entry name" value="Leu-rich_rpt"/>
</dbReference>
<dbReference type="SUPFAM" id="SSF48726">
    <property type="entry name" value="Immunoglobulin"/>
    <property type="match status" value="1"/>
</dbReference>
<dbReference type="Pfam" id="PF07679">
    <property type="entry name" value="I-set"/>
    <property type="match status" value="1"/>
</dbReference>
<dbReference type="InterPro" id="IPR013783">
    <property type="entry name" value="Ig-like_fold"/>
</dbReference>
<keyword evidence="5" id="KW-0325">Glycoprotein</keyword>
<dbReference type="InterPro" id="IPR007110">
    <property type="entry name" value="Ig-like_dom"/>
</dbReference>
<keyword evidence="6" id="KW-0812">Transmembrane</keyword>
<protein>
    <recommendedName>
        <fullName evidence="8">Ig-like domain-containing protein</fullName>
    </recommendedName>
</protein>
<dbReference type="AlphaFoldDB" id="A0A401NZM7"/>
<evidence type="ECO:0000313" key="10">
    <source>
        <dbReference type="Proteomes" id="UP000288216"/>
    </source>
</evidence>
<dbReference type="InterPro" id="IPR013098">
    <property type="entry name" value="Ig_I-set"/>
</dbReference>
<evidence type="ECO:0000313" key="9">
    <source>
        <dbReference type="EMBL" id="GCB66338.1"/>
    </source>
</evidence>